<reference evidence="10 11" key="1">
    <citation type="submission" date="2023-12" db="EMBL/GenBank/DDBJ databases">
        <title>A high-quality genome assembly for Dillenia turbinata (Dilleniales).</title>
        <authorList>
            <person name="Chanderbali A."/>
        </authorList>
    </citation>
    <scope>NUCLEOTIDE SEQUENCE [LARGE SCALE GENOMIC DNA]</scope>
    <source>
        <strain evidence="10">LSX21</strain>
        <tissue evidence="10">Leaf</tissue>
    </source>
</reference>
<keyword evidence="3 7" id="KW-0732">Signal</keyword>
<name>A0AAN8V628_9MAGN</name>
<keyword evidence="10" id="KW-0675">Receptor</keyword>
<evidence type="ECO:0000313" key="11">
    <source>
        <dbReference type="Proteomes" id="UP001370490"/>
    </source>
</evidence>
<dbReference type="Pfam" id="PF14380">
    <property type="entry name" value="WAK_assoc"/>
    <property type="match status" value="1"/>
</dbReference>
<dbReference type="AlphaFoldDB" id="A0AAN8V628"/>
<feature type="chain" id="PRO_5042817057" description="non-specific serine/threonine protein kinase" evidence="7">
    <location>
        <begin position="28"/>
        <end position="292"/>
    </location>
</feature>
<dbReference type="PROSITE" id="PS51257">
    <property type="entry name" value="PROKAR_LIPOPROTEIN"/>
    <property type="match status" value="1"/>
</dbReference>
<comment type="catalytic activity">
    <reaction evidence="5">
        <text>L-threonyl-[protein] + ATP = O-phospho-L-threonyl-[protein] + ADP + H(+)</text>
        <dbReference type="Rhea" id="RHEA:46608"/>
        <dbReference type="Rhea" id="RHEA-COMP:11060"/>
        <dbReference type="Rhea" id="RHEA-COMP:11605"/>
        <dbReference type="ChEBI" id="CHEBI:15378"/>
        <dbReference type="ChEBI" id="CHEBI:30013"/>
        <dbReference type="ChEBI" id="CHEBI:30616"/>
        <dbReference type="ChEBI" id="CHEBI:61977"/>
        <dbReference type="ChEBI" id="CHEBI:456216"/>
        <dbReference type="EC" id="2.7.11.1"/>
    </reaction>
</comment>
<gene>
    <name evidence="10" type="ORF">RJ641_012600</name>
</gene>
<keyword evidence="4" id="KW-0325">Glycoprotein</keyword>
<accession>A0AAN8V628</accession>
<dbReference type="GO" id="GO:0016020">
    <property type="term" value="C:membrane"/>
    <property type="evidence" value="ECO:0007669"/>
    <property type="project" value="UniProtKB-SubCell"/>
</dbReference>
<comment type="caution">
    <text evidence="10">The sequence shown here is derived from an EMBL/GenBank/DDBJ whole genome shotgun (WGS) entry which is preliminary data.</text>
</comment>
<evidence type="ECO:0000256" key="7">
    <source>
        <dbReference type="SAM" id="SignalP"/>
    </source>
</evidence>
<protein>
    <recommendedName>
        <fullName evidence="2">non-specific serine/threonine protein kinase</fullName>
        <ecNumber evidence="2">2.7.11.1</ecNumber>
    </recommendedName>
</protein>
<evidence type="ECO:0000256" key="1">
    <source>
        <dbReference type="ARBA" id="ARBA00004167"/>
    </source>
</evidence>
<feature type="domain" description="Wall-associated receptor kinase C-terminal" evidence="9">
    <location>
        <begin position="211"/>
        <end position="264"/>
    </location>
</feature>
<evidence type="ECO:0000256" key="5">
    <source>
        <dbReference type="ARBA" id="ARBA00047899"/>
    </source>
</evidence>
<comment type="subcellular location">
    <subcellularLocation>
        <location evidence="1">Membrane</location>
        <topology evidence="1">Single-pass membrane protein</topology>
    </subcellularLocation>
</comment>
<evidence type="ECO:0000313" key="10">
    <source>
        <dbReference type="EMBL" id="KAK6922093.1"/>
    </source>
</evidence>
<dbReference type="PANTHER" id="PTHR33355:SF10">
    <property type="entry name" value="EGF-LIKE DOMAIN-CONTAINING PROTEIN"/>
    <property type="match status" value="1"/>
</dbReference>
<dbReference type="EC" id="2.7.11.1" evidence="2"/>
<evidence type="ECO:0000256" key="4">
    <source>
        <dbReference type="ARBA" id="ARBA00023180"/>
    </source>
</evidence>
<feature type="domain" description="Wall-associated receptor kinase galacturonan-binding" evidence="8">
    <location>
        <begin position="30"/>
        <end position="90"/>
    </location>
</feature>
<evidence type="ECO:0000259" key="9">
    <source>
        <dbReference type="Pfam" id="PF14380"/>
    </source>
</evidence>
<evidence type="ECO:0000256" key="3">
    <source>
        <dbReference type="ARBA" id="ARBA00022729"/>
    </source>
</evidence>
<dbReference type="Proteomes" id="UP001370490">
    <property type="component" value="Unassembled WGS sequence"/>
</dbReference>
<comment type="catalytic activity">
    <reaction evidence="6">
        <text>L-seryl-[protein] + ATP = O-phospho-L-seryl-[protein] + ADP + H(+)</text>
        <dbReference type="Rhea" id="RHEA:17989"/>
        <dbReference type="Rhea" id="RHEA-COMP:9863"/>
        <dbReference type="Rhea" id="RHEA-COMP:11604"/>
        <dbReference type="ChEBI" id="CHEBI:15378"/>
        <dbReference type="ChEBI" id="CHEBI:29999"/>
        <dbReference type="ChEBI" id="CHEBI:30616"/>
        <dbReference type="ChEBI" id="CHEBI:83421"/>
        <dbReference type="ChEBI" id="CHEBI:456216"/>
        <dbReference type="EC" id="2.7.11.1"/>
    </reaction>
</comment>
<keyword evidence="10" id="KW-0808">Transferase</keyword>
<evidence type="ECO:0000256" key="6">
    <source>
        <dbReference type="ARBA" id="ARBA00048679"/>
    </source>
</evidence>
<dbReference type="InterPro" id="IPR025287">
    <property type="entry name" value="WAK_GUB"/>
</dbReference>
<keyword evidence="10" id="KW-0418">Kinase</keyword>
<evidence type="ECO:0000259" key="8">
    <source>
        <dbReference type="Pfam" id="PF13947"/>
    </source>
</evidence>
<dbReference type="PANTHER" id="PTHR33355">
    <property type="entry name" value="WALL-ASSOCIATED RECEPTOR KINASE CARBOXY-TERMINAL PROTEIN-RELATED"/>
    <property type="match status" value="1"/>
</dbReference>
<dbReference type="Pfam" id="PF13947">
    <property type="entry name" value="GUB_WAK_bind"/>
    <property type="match status" value="1"/>
</dbReference>
<dbReference type="GO" id="GO:0004674">
    <property type="term" value="F:protein serine/threonine kinase activity"/>
    <property type="evidence" value="ECO:0007669"/>
    <property type="project" value="UniProtKB-EC"/>
</dbReference>
<sequence length="292" mass="31731">MKMKLKKSSCALLSISISLIILPPVLSQSCKSFCGNQHVQYPFGTGPGCGDPRFQPYVTCTQQKLTFTTHTGTYPVTSIDYPNQVIYISDPTMSTCACSQPSKGFGLDCDAPFTFSDNTIFALLDCSVSSSPIFKSNGVYSGGNSTPVPLCDNQGAEICCLLYSCQPISRLSLPVSTCCIYTPVDLGPQFDLDLQKLQCSSYSAIYGHNDQDSDPGRWNYGVALKYKFNVNNDYPSLCADCEKSLGACGYIAGDFNSFLCSCPNGINTSTNCYFMASWNNAQILHPWHAGIK</sequence>
<dbReference type="GO" id="GO:0030247">
    <property type="term" value="F:polysaccharide binding"/>
    <property type="evidence" value="ECO:0007669"/>
    <property type="project" value="InterPro"/>
</dbReference>
<dbReference type="EMBL" id="JBAMMX010000019">
    <property type="protein sequence ID" value="KAK6922093.1"/>
    <property type="molecule type" value="Genomic_DNA"/>
</dbReference>
<keyword evidence="11" id="KW-1185">Reference proteome</keyword>
<evidence type="ECO:0000256" key="2">
    <source>
        <dbReference type="ARBA" id="ARBA00012513"/>
    </source>
</evidence>
<dbReference type="InterPro" id="IPR032872">
    <property type="entry name" value="WAK_assoc_C"/>
</dbReference>
<proteinExistence type="predicted"/>
<organism evidence="10 11">
    <name type="scientific">Dillenia turbinata</name>
    <dbReference type="NCBI Taxonomy" id="194707"/>
    <lineage>
        <taxon>Eukaryota</taxon>
        <taxon>Viridiplantae</taxon>
        <taxon>Streptophyta</taxon>
        <taxon>Embryophyta</taxon>
        <taxon>Tracheophyta</taxon>
        <taxon>Spermatophyta</taxon>
        <taxon>Magnoliopsida</taxon>
        <taxon>eudicotyledons</taxon>
        <taxon>Gunneridae</taxon>
        <taxon>Pentapetalae</taxon>
        <taxon>Dilleniales</taxon>
        <taxon>Dilleniaceae</taxon>
        <taxon>Dillenia</taxon>
    </lineage>
</organism>
<feature type="signal peptide" evidence="7">
    <location>
        <begin position="1"/>
        <end position="27"/>
    </location>
</feature>